<evidence type="ECO:0000256" key="4">
    <source>
        <dbReference type="ARBA" id="ARBA00022753"/>
    </source>
</evidence>
<dbReference type="SUPFAM" id="SSF103657">
    <property type="entry name" value="BAR/IMD domain-like"/>
    <property type="match status" value="1"/>
</dbReference>
<dbReference type="InterPro" id="IPR036871">
    <property type="entry name" value="PX_dom_sf"/>
</dbReference>
<dbReference type="GO" id="GO:0010008">
    <property type="term" value="C:endosome membrane"/>
    <property type="evidence" value="ECO:0007669"/>
    <property type="project" value="UniProtKB-SubCell"/>
</dbReference>
<dbReference type="CDD" id="cd06867">
    <property type="entry name" value="PX_SNX41_42"/>
    <property type="match status" value="1"/>
</dbReference>
<feature type="domain" description="PX" evidence="10">
    <location>
        <begin position="1"/>
        <end position="120"/>
    </location>
</feature>
<keyword evidence="12" id="KW-1185">Reference proteome</keyword>
<dbReference type="PANTHER" id="PTHR46979:SF2">
    <property type="entry name" value="SORTING NEXIN-41"/>
    <property type="match status" value="1"/>
</dbReference>
<dbReference type="InterPro" id="IPR027267">
    <property type="entry name" value="AH/BAR_dom_sf"/>
</dbReference>
<evidence type="ECO:0000256" key="2">
    <source>
        <dbReference type="ARBA" id="ARBA00010883"/>
    </source>
</evidence>
<dbReference type="GO" id="GO:0035091">
    <property type="term" value="F:phosphatidylinositol binding"/>
    <property type="evidence" value="ECO:0007669"/>
    <property type="project" value="InterPro"/>
</dbReference>
<evidence type="ECO:0000259" key="10">
    <source>
        <dbReference type="PROSITE" id="PS50195"/>
    </source>
</evidence>
<dbReference type="Pfam" id="PF00787">
    <property type="entry name" value="PX"/>
    <property type="match status" value="1"/>
</dbReference>
<evidence type="ECO:0000256" key="9">
    <source>
        <dbReference type="SAM" id="MobiDB-lite"/>
    </source>
</evidence>
<gene>
    <name evidence="11" type="ORF">BDK51DRAFT_20898</name>
</gene>
<dbReference type="Gene3D" id="1.20.1270.60">
    <property type="entry name" value="Arfaptin homology (AH) domain/BAR domain"/>
    <property type="match status" value="2"/>
</dbReference>
<feature type="region of interest" description="Disordered" evidence="9">
    <location>
        <begin position="299"/>
        <end position="347"/>
    </location>
</feature>
<keyword evidence="5" id="KW-0653">Protein transport</keyword>
<organism evidence="11 12">
    <name type="scientific">Blyttiomyces helicus</name>
    <dbReference type="NCBI Taxonomy" id="388810"/>
    <lineage>
        <taxon>Eukaryota</taxon>
        <taxon>Fungi</taxon>
        <taxon>Fungi incertae sedis</taxon>
        <taxon>Chytridiomycota</taxon>
        <taxon>Chytridiomycota incertae sedis</taxon>
        <taxon>Chytridiomycetes</taxon>
        <taxon>Chytridiomycetes incertae sedis</taxon>
        <taxon>Blyttiomyces</taxon>
    </lineage>
</organism>
<proteinExistence type="inferred from homology"/>
<sequence length="446" mass="49216">LLPQALKSNDGSGASYIAYVIRTTFPSSRFPPLESKHRYSEFEALRTILTKLYPHIVVPPIPGKHSYADYAAKPGKAKEDPRIIHLRKRLLESFLNRVAAHPMLAEVHVFHRFLQGDASWGEIVNASGLAGLLRAKDSLANVPEGGQLRHPDPHFEAAENYTIRFEKQITHTQKVQKRVSKHHTDTAATCSDLGASYNGWSLTETTLSPAIEQMGQALDTTAGATQQLALALEERFSERLSEYRQLSAIVERLLSWRHKKHFEQESIIENLVAKQAALARLESSEAEAQRLAAVLHAEGAPSASTSSRPLSTSSTGSSTSPTSNPPPANPALFPPTNPHPPARPTGLLATLNSLIDNDPETSRRNSISKTKDRIASLLEARASGGRELATANEEIQRDLDRFQMDKIGDLRSMMLAYALAQREYHRKATGAWEEARAEVERIPIAE</sequence>
<dbReference type="InterPro" id="IPR044106">
    <property type="entry name" value="PX_Snx41/Atg20"/>
</dbReference>
<evidence type="ECO:0000256" key="5">
    <source>
        <dbReference type="ARBA" id="ARBA00022927"/>
    </source>
</evidence>
<dbReference type="Gene3D" id="3.30.1520.10">
    <property type="entry name" value="Phox-like domain"/>
    <property type="match status" value="1"/>
</dbReference>
<dbReference type="AlphaFoldDB" id="A0A4P9WME5"/>
<dbReference type="EMBL" id="KZ994474">
    <property type="protein sequence ID" value="RKO92848.1"/>
    <property type="molecule type" value="Genomic_DNA"/>
</dbReference>
<feature type="compositionally biased region" description="Low complexity" evidence="9">
    <location>
        <begin position="300"/>
        <end position="322"/>
    </location>
</feature>
<accession>A0A4P9WME5</accession>
<dbReference type="SMART" id="SM00312">
    <property type="entry name" value="PX"/>
    <property type="match status" value="1"/>
</dbReference>
<evidence type="ECO:0000256" key="7">
    <source>
        <dbReference type="ARBA" id="ARBA00023121"/>
    </source>
</evidence>
<keyword evidence="3" id="KW-0813">Transport</keyword>
<evidence type="ECO:0000256" key="8">
    <source>
        <dbReference type="ARBA" id="ARBA00023136"/>
    </source>
</evidence>
<dbReference type="InterPro" id="IPR001683">
    <property type="entry name" value="PX_dom"/>
</dbReference>
<dbReference type="SUPFAM" id="SSF64268">
    <property type="entry name" value="PX domain"/>
    <property type="match status" value="1"/>
</dbReference>
<dbReference type="GO" id="GO:0006914">
    <property type="term" value="P:autophagy"/>
    <property type="evidence" value="ECO:0007669"/>
    <property type="project" value="UniProtKB-KW"/>
</dbReference>
<dbReference type="OrthoDB" id="289314at2759"/>
<dbReference type="PANTHER" id="PTHR46979">
    <property type="entry name" value="SORTING NEXIN-41"/>
    <property type="match status" value="1"/>
</dbReference>
<protein>
    <recommendedName>
        <fullName evidence="10">PX domain-containing protein</fullName>
    </recommendedName>
</protein>
<evidence type="ECO:0000256" key="3">
    <source>
        <dbReference type="ARBA" id="ARBA00022448"/>
    </source>
</evidence>
<dbReference type="InterPro" id="IPR051079">
    <property type="entry name" value="Sorting_Nexin_Autophagy"/>
</dbReference>
<evidence type="ECO:0000256" key="1">
    <source>
        <dbReference type="ARBA" id="ARBA00004481"/>
    </source>
</evidence>
<dbReference type="Proteomes" id="UP000269721">
    <property type="component" value="Unassembled WGS sequence"/>
</dbReference>
<name>A0A4P9WME5_9FUNG</name>
<dbReference type="GO" id="GO:0015031">
    <property type="term" value="P:protein transport"/>
    <property type="evidence" value="ECO:0007669"/>
    <property type="project" value="UniProtKB-KW"/>
</dbReference>
<keyword evidence="4" id="KW-0967">Endosome</keyword>
<keyword evidence="8" id="KW-0472">Membrane</keyword>
<comment type="subcellular location">
    <subcellularLocation>
        <location evidence="1">Endosome membrane</location>
        <topology evidence="1">Peripheral membrane protein</topology>
    </subcellularLocation>
</comment>
<dbReference type="PROSITE" id="PS50195">
    <property type="entry name" value="PX"/>
    <property type="match status" value="1"/>
</dbReference>
<evidence type="ECO:0000313" key="12">
    <source>
        <dbReference type="Proteomes" id="UP000269721"/>
    </source>
</evidence>
<evidence type="ECO:0000313" key="11">
    <source>
        <dbReference type="EMBL" id="RKO92848.1"/>
    </source>
</evidence>
<keyword evidence="7" id="KW-0446">Lipid-binding</keyword>
<dbReference type="GO" id="GO:0042147">
    <property type="term" value="P:retrograde transport, endosome to Golgi"/>
    <property type="evidence" value="ECO:0007669"/>
    <property type="project" value="InterPro"/>
</dbReference>
<dbReference type="GO" id="GO:0005829">
    <property type="term" value="C:cytosol"/>
    <property type="evidence" value="ECO:0007669"/>
    <property type="project" value="GOC"/>
</dbReference>
<reference evidence="12" key="1">
    <citation type="journal article" date="2018" name="Nat. Microbiol.">
        <title>Leveraging single-cell genomics to expand the fungal tree of life.</title>
        <authorList>
            <person name="Ahrendt S.R."/>
            <person name="Quandt C.A."/>
            <person name="Ciobanu D."/>
            <person name="Clum A."/>
            <person name="Salamov A."/>
            <person name="Andreopoulos B."/>
            <person name="Cheng J.F."/>
            <person name="Woyke T."/>
            <person name="Pelin A."/>
            <person name="Henrissat B."/>
            <person name="Reynolds N.K."/>
            <person name="Benny G.L."/>
            <person name="Smith M.E."/>
            <person name="James T.Y."/>
            <person name="Grigoriev I.V."/>
        </authorList>
    </citation>
    <scope>NUCLEOTIDE SEQUENCE [LARGE SCALE GENOMIC DNA]</scope>
</reference>
<keyword evidence="6" id="KW-0072">Autophagy</keyword>
<feature type="non-terminal residue" evidence="11">
    <location>
        <position position="1"/>
    </location>
</feature>
<comment type="similarity">
    <text evidence="2">Belongs to the sorting nexin family.</text>
</comment>
<evidence type="ECO:0000256" key="6">
    <source>
        <dbReference type="ARBA" id="ARBA00023006"/>
    </source>
</evidence>
<feature type="compositionally biased region" description="Pro residues" evidence="9">
    <location>
        <begin position="323"/>
        <end position="343"/>
    </location>
</feature>